<dbReference type="AlphaFoldDB" id="A0AA37GM20"/>
<dbReference type="EMBL" id="BPPX01000010">
    <property type="protein sequence ID" value="GJC82821.1"/>
    <property type="molecule type" value="Genomic_DNA"/>
</dbReference>
<protein>
    <submittedName>
        <fullName evidence="1">Uncharacterized protein</fullName>
    </submittedName>
</protein>
<evidence type="ECO:0000313" key="1">
    <source>
        <dbReference type="EMBL" id="GJC82821.1"/>
    </source>
</evidence>
<sequence length="97" mass="9880">MPELQEPASQKHEGLTMVAAGVVRIQIRLGGAVALCHGPAAIIGVELAVLQSALAVRRVIFAGLIVQGDLGKVLARIGPGGTLTIAPSLDGIMGNYT</sequence>
<proteinExistence type="predicted"/>
<accession>A0AA37GM20</accession>
<dbReference type="Proteomes" id="UP001055172">
    <property type="component" value="Unassembled WGS sequence"/>
</dbReference>
<name>A0AA37GM20_9PEZI</name>
<organism evidence="1 2">
    <name type="scientific">Colletotrichum liriopes</name>
    <dbReference type="NCBI Taxonomy" id="708192"/>
    <lineage>
        <taxon>Eukaryota</taxon>
        <taxon>Fungi</taxon>
        <taxon>Dikarya</taxon>
        <taxon>Ascomycota</taxon>
        <taxon>Pezizomycotina</taxon>
        <taxon>Sordariomycetes</taxon>
        <taxon>Hypocreomycetidae</taxon>
        <taxon>Glomerellales</taxon>
        <taxon>Glomerellaceae</taxon>
        <taxon>Colletotrichum</taxon>
        <taxon>Colletotrichum spaethianum species complex</taxon>
    </lineage>
</organism>
<reference evidence="1 2" key="1">
    <citation type="submission" date="2021-07" db="EMBL/GenBank/DDBJ databases">
        <title>Genome data of Colletotrichum spaethianum.</title>
        <authorList>
            <person name="Utami Y.D."/>
            <person name="Hiruma K."/>
        </authorList>
    </citation>
    <scope>NUCLEOTIDE SEQUENCE [LARGE SCALE GENOMIC DNA]</scope>
    <source>
        <strain evidence="1 2">MAFF 242679</strain>
    </source>
</reference>
<evidence type="ECO:0000313" key="2">
    <source>
        <dbReference type="Proteomes" id="UP001055172"/>
    </source>
</evidence>
<keyword evidence="2" id="KW-1185">Reference proteome</keyword>
<gene>
    <name evidence="1" type="ORF">ColLi_05659</name>
</gene>
<comment type="caution">
    <text evidence="1">The sequence shown here is derived from an EMBL/GenBank/DDBJ whole genome shotgun (WGS) entry which is preliminary data.</text>
</comment>